<dbReference type="Pfam" id="PF04836">
    <property type="entry name" value="IFRD_C"/>
    <property type="match status" value="1"/>
</dbReference>
<feature type="domain" description="Interferon-related developmental regulator N-terminal" evidence="4">
    <location>
        <begin position="80"/>
        <end position="314"/>
    </location>
</feature>
<dbReference type="AlphaFoldDB" id="A0A8C3VBG6"/>
<evidence type="ECO:0000256" key="2">
    <source>
        <dbReference type="SAM" id="MobiDB-lite"/>
    </source>
</evidence>
<evidence type="ECO:0000313" key="6">
    <source>
        <dbReference type="Proteomes" id="UP000694563"/>
    </source>
</evidence>
<dbReference type="PANTHER" id="PTHR12354:SF8">
    <property type="entry name" value="INTERFERON-RELATED DEVELOPMENTAL REGULATOR 2"/>
    <property type="match status" value="1"/>
</dbReference>
<organism evidence="5 6">
    <name type="scientific">Catharus ustulatus</name>
    <name type="common">Russet-backed thrush</name>
    <name type="synonym">Hylocichla ustulatus</name>
    <dbReference type="NCBI Taxonomy" id="91951"/>
    <lineage>
        <taxon>Eukaryota</taxon>
        <taxon>Metazoa</taxon>
        <taxon>Chordata</taxon>
        <taxon>Craniata</taxon>
        <taxon>Vertebrata</taxon>
        <taxon>Euteleostomi</taxon>
        <taxon>Archelosauria</taxon>
        <taxon>Archosauria</taxon>
        <taxon>Dinosauria</taxon>
        <taxon>Saurischia</taxon>
        <taxon>Theropoda</taxon>
        <taxon>Coelurosauria</taxon>
        <taxon>Aves</taxon>
        <taxon>Neognathae</taxon>
        <taxon>Neoaves</taxon>
        <taxon>Telluraves</taxon>
        <taxon>Australaves</taxon>
        <taxon>Passeriformes</taxon>
        <taxon>Turdidae</taxon>
        <taxon>Catharus</taxon>
    </lineage>
</organism>
<name>A0A8C3VBG6_CATUS</name>
<proteinExistence type="inferred from homology"/>
<dbReference type="PANTHER" id="PTHR12354">
    <property type="entry name" value="INTERFERON-RELATED DEVELOPMENTAL REGULATOR"/>
    <property type="match status" value="1"/>
</dbReference>
<feature type="region of interest" description="Disordered" evidence="2">
    <location>
        <begin position="1"/>
        <end position="71"/>
    </location>
</feature>
<dbReference type="InterPro" id="IPR016024">
    <property type="entry name" value="ARM-type_fold"/>
</dbReference>
<sequence>QRRAHTSLLPTLAGGTGSARASSPGSEEEAGSEVLSHCSSASESACPADEGPGEPRGPHGDPHVGRGVPRPRAPRLHVVAKARQAALQSLRLALSSRTLSEFLLERRLTLTDSLEKCLKKGKGEEQALAGTVLTLLCLQMGSGPEGEEVFRSLKPLLISVLTDSTASPSARQSCATALGMCCYIAAADLEDLVSCLSCLEGIFSPPSTGEVGSAPAQHGPLHCSALQSWSLLLTICPPSHLRSILDNVALRILAGETIALLFELAQDLEDLCHQDTEFLCTQLKVLATESNKYRAKTDRRRQRSIFRDILRFIEVPEPGETIRFGLECMYLDSWARQRTYQAFKEVLGSGIHHHLQNNELLREIFGLGPPLVLDAAALKASKVSRFEKVVASSHICAHSPLCHRGLQLNECLSVEGAAGEMGRGASLTYLSFPLLPAPLQLGCLQSPYQSPEPCAGQAGGCAVMGRGGRAPSPPGLQTQHCEGQVPPALRLLFTYSRVFNAWSCPKEGLPPLLFF</sequence>
<dbReference type="InterPro" id="IPR039777">
    <property type="entry name" value="IFRD"/>
</dbReference>
<keyword evidence="6" id="KW-1185">Reference proteome</keyword>
<dbReference type="Proteomes" id="UP000694563">
    <property type="component" value="Chromosome 13"/>
</dbReference>
<dbReference type="InterPro" id="IPR007701">
    <property type="entry name" value="Interferon-rel_develop_reg_N"/>
</dbReference>
<dbReference type="Ensembl" id="ENSCUST00005029641.1">
    <property type="protein sequence ID" value="ENSCUSP00005028651.1"/>
    <property type="gene ID" value="ENSCUSG00005017446.1"/>
</dbReference>
<protein>
    <submittedName>
        <fullName evidence="5">Interferon related developmental regulator 2</fullName>
    </submittedName>
</protein>
<evidence type="ECO:0000259" key="4">
    <source>
        <dbReference type="Pfam" id="PF05004"/>
    </source>
</evidence>
<evidence type="ECO:0000313" key="5">
    <source>
        <dbReference type="Ensembl" id="ENSCUSP00005028651.1"/>
    </source>
</evidence>
<evidence type="ECO:0000259" key="3">
    <source>
        <dbReference type="Pfam" id="PF04836"/>
    </source>
</evidence>
<reference evidence="5" key="3">
    <citation type="submission" date="2025-09" db="UniProtKB">
        <authorList>
            <consortium name="Ensembl"/>
        </authorList>
    </citation>
    <scope>IDENTIFICATION</scope>
</reference>
<comment type="similarity">
    <text evidence="1">Belongs to the IFRD family.</text>
</comment>
<evidence type="ECO:0000256" key="1">
    <source>
        <dbReference type="ARBA" id="ARBA00008828"/>
    </source>
</evidence>
<reference evidence="5" key="2">
    <citation type="submission" date="2025-08" db="UniProtKB">
        <authorList>
            <consortium name="Ensembl"/>
        </authorList>
    </citation>
    <scope>IDENTIFICATION</scope>
</reference>
<dbReference type="InterPro" id="IPR006921">
    <property type="entry name" value="Interferon-rel_develop_reg_C"/>
</dbReference>
<feature type="domain" description="Interferon-related developmental regulator C-terminal" evidence="3">
    <location>
        <begin position="358"/>
        <end position="390"/>
    </location>
</feature>
<dbReference type="SUPFAM" id="SSF48371">
    <property type="entry name" value="ARM repeat"/>
    <property type="match status" value="1"/>
</dbReference>
<reference evidence="5" key="1">
    <citation type="submission" date="2020-10" db="EMBL/GenBank/DDBJ databases">
        <title>Catharus ustulatus (Swainson's thrush) genome, bCatUst1, primary haplotype v2.</title>
        <authorList>
            <person name="Delmore K."/>
            <person name="Vafadar M."/>
            <person name="Formenti G."/>
            <person name="Chow W."/>
            <person name="Pelan S."/>
            <person name="Howe K."/>
            <person name="Rhie A."/>
            <person name="Mountcastle J."/>
            <person name="Haase B."/>
            <person name="Fedrigo O."/>
            <person name="Jarvis E.D."/>
        </authorList>
    </citation>
    <scope>NUCLEOTIDE SEQUENCE [LARGE SCALE GENOMIC DNA]</scope>
</reference>
<accession>A0A8C3VBG6</accession>
<gene>
    <name evidence="5" type="primary">IFRD2</name>
</gene>
<dbReference type="Pfam" id="PF05004">
    <property type="entry name" value="IFRD"/>
    <property type="match status" value="1"/>
</dbReference>